<accession>A0ABQ9HZU8</accession>
<dbReference type="Proteomes" id="UP001159363">
    <property type="component" value="Chromosome 3"/>
</dbReference>
<keyword evidence="2" id="KW-1185">Reference proteome</keyword>
<proteinExistence type="predicted"/>
<reference evidence="1 2" key="1">
    <citation type="submission" date="2023-02" db="EMBL/GenBank/DDBJ databases">
        <title>LHISI_Scaffold_Assembly.</title>
        <authorList>
            <person name="Stuart O.P."/>
            <person name="Cleave R."/>
            <person name="Magrath M.J.L."/>
            <person name="Mikheyev A.S."/>
        </authorList>
    </citation>
    <scope>NUCLEOTIDE SEQUENCE [LARGE SCALE GENOMIC DNA]</scope>
    <source>
        <strain evidence="1">Daus_M_001</strain>
        <tissue evidence="1">Leg muscle</tissue>
    </source>
</reference>
<sequence length="137" mass="15623">MMMFSYDSVLVFVSDGARYMSKYCEYLKVIFSDDGEVLHVQCWAHKLCIVGNIWPKIWLNLTQQLQCFKTLGNAIITPSSDGKIARWHQENYPVSCACTHSVEQLVQVCVVCVTYKVKCKTHQKKGLNTSVLSPIQK</sequence>
<evidence type="ECO:0000313" key="1">
    <source>
        <dbReference type="EMBL" id="KAJ8889922.1"/>
    </source>
</evidence>
<dbReference type="EMBL" id="JARBHB010000003">
    <property type="protein sequence ID" value="KAJ8889922.1"/>
    <property type="molecule type" value="Genomic_DNA"/>
</dbReference>
<evidence type="ECO:0000313" key="2">
    <source>
        <dbReference type="Proteomes" id="UP001159363"/>
    </source>
</evidence>
<organism evidence="1 2">
    <name type="scientific">Dryococelus australis</name>
    <dbReference type="NCBI Taxonomy" id="614101"/>
    <lineage>
        <taxon>Eukaryota</taxon>
        <taxon>Metazoa</taxon>
        <taxon>Ecdysozoa</taxon>
        <taxon>Arthropoda</taxon>
        <taxon>Hexapoda</taxon>
        <taxon>Insecta</taxon>
        <taxon>Pterygota</taxon>
        <taxon>Neoptera</taxon>
        <taxon>Polyneoptera</taxon>
        <taxon>Phasmatodea</taxon>
        <taxon>Verophasmatodea</taxon>
        <taxon>Anareolatae</taxon>
        <taxon>Phasmatidae</taxon>
        <taxon>Eurycanthinae</taxon>
        <taxon>Dryococelus</taxon>
    </lineage>
</organism>
<name>A0ABQ9HZU8_9NEOP</name>
<gene>
    <name evidence="1" type="ORF">PR048_009427</name>
</gene>
<comment type="caution">
    <text evidence="1">The sequence shown here is derived from an EMBL/GenBank/DDBJ whole genome shotgun (WGS) entry which is preliminary data.</text>
</comment>
<protein>
    <submittedName>
        <fullName evidence="1">Uncharacterized protein</fullName>
    </submittedName>
</protein>